<dbReference type="Pfam" id="PF00237">
    <property type="entry name" value="Ribosomal_L22"/>
    <property type="match status" value="1"/>
</dbReference>
<dbReference type="PANTHER" id="PTHR13501:SF10">
    <property type="entry name" value="LARGE RIBOSOMAL SUBUNIT PROTEIN UL22M"/>
    <property type="match status" value="1"/>
</dbReference>
<dbReference type="PANTHER" id="PTHR13501">
    <property type="entry name" value="CHLOROPLAST 50S RIBOSOMAL PROTEIN L22-RELATED"/>
    <property type="match status" value="1"/>
</dbReference>
<evidence type="ECO:0000256" key="3">
    <source>
        <dbReference type="ARBA" id="ARBA00023274"/>
    </source>
</evidence>
<dbReference type="GO" id="GO:0003735">
    <property type="term" value="F:structural constituent of ribosome"/>
    <property type="evidence" value="ECO:0007669"/>
    <property type="project" value="InterPro"/>
</dbReference>
<evidence type="ECO:0000256" key="2">
    <source>
        <dbReference type="ARBA" id="ARBA00022980"/>
    </source>
</evidence>
<name>A0AA39VA39_9LECA</name>
<gene>
    <name evidence="6" type="ORF">JMJ35_000550</name>
</gene>
<evidence type="ECO:0000256" key="1">
    <source>
        <dbReference type="ARBA" id="ARBA00009451"/>
    </source>
</evidence>
<sequence>MSLPLSRRRLVISSTSFIPQSSCQSYTLPLLITCSHTYPSIQHRSLSLNPFKRKKPKVQLDAENIQKLGSKAKAKARSELPKAGATPIPGNLAPTSIFEQELPGESTREGGLSRPRVGPVPFSTVKGRDPKVMAAALNPRPRARQRWLRKMVIRNVRGRGRLNKTEKILRTERSHLSKSPLIKASVKKLYPLARQIAGKPLTEAMVQMRFSKKKAARDVLRHLEIARDEAVVAKGMGLGAVGEEKAEDKEKAVLVEDKKGKKRMVKDLSQMYIDEAWVGRGKYEKDLDYRARGAGYFLYLPFTSISVVLKEEATRLRLQEERELKRQKKKVWVPLPDRPVTAQRQYPLW</sequence>
<evidence type="ECO:0000256" key="5">
    <source>
        <dbReference type="SAM" id="MobiDB-lite"/>
    </source>
</evidence>
<keyword evidence="7" id="KW-1185">Reference proteome</keyword>
<dbReference type="AlphaFoldDB" id="A0AA39VA39"/>
<accession>A0AA39VA39</accession>
<dbReference type="EMBL" id="JAFEKC020000001">
    <property type="protein sequence ID" value="KAK0517395.1"/>
    <property type="molecule type" value="Genomic_DNA"/>
</dbReference>
<comment type="similarity">
    <text evidence="1 4">Belongs to the universal ribosomal protein uL22 family.</text>
</comment>
<dbReference type="GO" id="GO:0006412">
    <property type="term" value="P:translation"/>
    <property type="evidence" value="ECO:0007669"/>
    <property type="project" value="InterPro"/>
</dbReference>
<dbReference type="Gene3D" id="3.90.470.10">
    <property type="entry name" value="Ribosomal protein L22/L17"/>
    <property type="match status" value="1"/>
</dbReference>
<dbReference type="InterPro" id="IPR036394">
    <property type="entry name" value="Ribosomal_uL22_sf"/>
</dbReference>
<organism evidence="6 7">
    <name type="scientific">Cladonia borealis</name>
    <dbReference type="NCBI Taxonomy" id="184061"/>
    <lineage>
        <taxon>Eukaryota</taxon>
        <taxon>Fungi</taxon>
        <taxon>Dikarya</taxon>
        <taxon>Ascomycota</taxon>
        <taxon>Pezizomycotina</taxon>
        <taxon>Lecanoromycetes</taxon>
        <taxon>OSLEUM clade</taxon>
        <taxon>Lecanoromycetidae</taxon>
        <taxon>Lecanorales</taxon>
        <taxon>Lecanorineae</taxon>
        <taxon>Cladoniaceae</taxon>
        <taxon>Cladonia</taxon>
    </lineage>
</organism>
<dbReference type="Proteomes" id="UP001166286">
    <property type="component" value="Unassembled WGS sequence"/>
</dbReference>
<comment type="caution">
    <text evidence="6">The sequence shown here is derived from an EMBL/GenBank/DDBJ whole genome shotgun (WGS) entry which is preliminary data.</text>
</comment>
<proteinExistence type="inferred from homology"/>
<evidence type="ECO:0000313" key="7">
    <source>
        <dbReference type="Proteomes" id="UP001166286"/>
    </source>
</evidence>
<keyword evidence="3 4" id="KW-0687">Ribonucleoprotein</keyword>
<reference evidence="6" key="1">
    <citation type="submission" date="2023-03" db="EMBL/GenBank/DDBJ databases">
        <title>Complete genome of Cladonia borealis.</title>
        <authorList>
            <person name="Park H."/>
        </authorList>
    </citation>
    <scope>NUCLEOTIDE SEQUENCE</scope>
    <source>
        <strain evidence="6">ANT050790</strain>
    </source>
</reference>
<dbReference type="InterPro" id="IPR047867">
    <property type="entry name" value="Ribosomal_uL22_bac/org-type"/>
</dbReference>
<evidence type="ECO:0000256" key="4">
    <source>
        <dbReference type="RuleBase" id="RU004005"/>
    </source>
</evidence>
<protein>
    <recommendedName>
        <fullName evidence="8">Ribosomal protein L22</fullName>
    </recommendedName>
</protein>
<evidence type="ECO:0008006" key="8">
    <source>
        <dbReference type="Google" id="ProtNLM"/>
    </source>
</evidence>
<dbReference type="SUPFAM" id="SSF54843">
    <property type="entry name" value="Ribosomal protein L22"/>
    <property type="match status" value="1"/>
</dbReference>
<evidence type="ECO:0000313" key="6">
    <source>
        <dbReference type="EMBL" id="KAK0517395.1"/>
    </source>
</evidence>
<feature type="region of interest" description="Disordered" evidence="5">
    <location>
        <begin position="103"/>
        <end position="125"/>
    </location>
</feature>
<keyword evidence="2 4" id="KW-0689">Ribosomal protein</keyword>
<dbReference type="FunFam" id="3.90.470.10:FF:000017">
    <property type="entry name" value="54S ribosomal protein L22, mitochondrial"/>
    <property type="match status" value="1"/>
</dbReference>
<dbReference type="GO" id="GO:0015934">
    <property type="term" value="C:large ribosomal subunit"/>
    <property type="evidence" value="ECO:0007669"/>
    <property type="project" value="InterPro"/>
</dbReference>
<dbReference type="InterPro" id="IPR001063">
    <property type="entry name" value="Ribosomal_uL22"/>
</dbReference>